<dbReference type="Pfam" id="PF12838">
    <property type="entry name" value="Fer4_7"/>
    <property type="match status" value="1"/>
</dbReference>
<dbReference type="SUPFAM" id="SSF54862">
    <property type="entry name" value="4Fe-4S ferredoxins"/>
    <property type="match status" value="1"/>
</dbReference>
<dbReference type="InterPro" id="IPR052977">
    <property type="entry name" value="Polyferredoxin-like_ET"/>
</dbReference>
<dbReference type="PROSITE" id="PS00198">
    <property type="entry name" value="4FE4S_FER_1"/>
    <property type="match status" value="2"/>
</dbReference>
<evidence type="ECO:0000313" key="2">
    <source>
        <dbReference type="EMBL" id="EHR79131.1"/>
    </source>
</evidence>
<dbReference type="PANTHER" id="PTHR43193">
    <property type="match status" value="1"/>
</dbReference>
<dbReference type="STRING" id="523849.OCC_01339"/>
<dbReference type="PROSITE" id="PS51379">
    <property type="entry name" value="4FE4S_FER_2"/>
    <property type="match status" value="2"/>
</dbReference>
<dbReference type="InterPro" id="IPR017900">
    <property type="entry name" value="4Fe4S_Fe_S_CS"/>
</dbReference>
<evidence type="ECO:0000313" key="3">
    <source>
        <dbReference type="Proteomes" id="UP000015502"/>
    </source>
</evidence>
<dbReference type="AlphaFoldDB" id="H3ZLJ3"/>
<dbReference type="PANTHER" id="PTHR43193:SF2">
    <property type="entry name" value="POLYFERREDOXIN PROTEIN FWDF"/>
    <property type="match status" value="1"/>
</dbReference>
<dbReference type="Pfam" id="PF04432">
    <property type="entry name" value="FrhB_FdhB_C"/>
    <property type="match status" value="1"/>
</dbReference>
<evidence type="ECO:0000259" key="1">
    <source>
        <dbReference type="PROSITE" id="PS51379"/>
    </source>
</evidence>
<dbReference type="Proteomes" id="UP000015502">
    <property type="component" value="Chromosome"/>
</dbReference>
<reference evidence="2 3" key="1">
    <citation type="journal article" date="2012" name="J. Bacteriol.">
        <title>Genome sequence of the model hyperthermophilic archaeon Thermococcus litoralis NS-C.</title>
        <authorList>
            <person name="Gardner A.F."/>
            <person name="Kumar S."/>
            <person name="Perler F.B."/>
        </authorList>
    </citation>
    <scope>NUCLEOTIDE SEQUENCE [LARGE SCALE GENOMIC DNA]</scope>
    <source>
        <strain evidence="3">ATCC 51850 / DSM 5473 / JCM 8560 / NS-C</strain>
    </source>
</reference>
<dbReference type="EMBL" id="CP006670">
    <property type="protein sequence ID" value="EHR79131.1"/>
    <property type="molecule type" value="Genomic_DNA"/>
</dbReference>
<protein>
    <recommendedName>
        <fullName evidence="1">4Fe-4S ferredoxin-type domain-containing protein</fullName>
    </recommendedName>
</protein>
<gene>
    <name evidence="2" type="ORF">OCC_01339</name>
</gene>
<proteinExistence type="predicted"/>
<feature type="domain" description="4Fe-4S ferredoxin-type" evidence="1">
    <location>
        <begin position="10"/>
        <end position="42"/>
    </location>
</feature>
<dbReference type="GO" id="GO:0016491">
    <property type="term" value="F:oxidoreductase activity"/>
    <property type="evidence" value="ECO:0007669"/>
    <property type="project" value="UniProtKB-ARBA"/>
</dbReference>
<dbReference type="RefSeq" id="WP_004067308.1">
    <property type="nucleotide sequence ID" value="NC_022084.1"/>
</dbReference>
<dbReference type="GeneID" id="16549371"/>
<keyword evidence="3" id="KW-1185">Reference proteome</keyword>
<dbReference type="InterPro" id="IPR017896">
    <property type="entry name" value="4Fe4S_Fe-S-bd"/>
</dbReference>
<name>H3ZLJ3_THELN</name>
<dbReference type="OrthoDB" id="5583at2157"/>
<feature type="domain" description="4Fe-4S ferredoxin-type" evidence="1">
    <location>
        <begin position="47"/>
        <end position="75"/>
    </location>
</feature>
<dbReference type="KEGG" id="tlt:OCC_01339"/>
<dbReference type="HOGENOM" id="CLU_037958_1_0_2"/>
<dbReference type="Gene3D" id="3.30.70.20">
    <property type="match status" value="1"/>
</dbReference>
<organism evidence="2 3">
    <name type="scientific">Thermococcus litoralis (strain ATCC 51850 / DSM 5473 / JCM 8560 / NS-C)</name>
    <dbReference type="NCBI Taxonomy" id="523849"/>
    <lineage>
        <taxon>Archaea</taxon>
        <taxon>Methanobacteriati</taxon>
        <taxon>Methanobacteriota</taxon>
        <taxon>Thermococci</taxon>
        <taxon>Thermococcales</taxon>
        <taxon>Thermococcaceae</taxon>
        <taxon>Thermococcus</taxon>
    </lineage>
</organism>
<sequence>MSTLLPRQKAPPAIDVIGTDKCTGCFGCYNACPYNAIEMKISREGFYIPIINENCTYCGVCQEFCPVISPSLIPDRLREPIIYAGWSNDREVRIKSSSGGIFYELARYVIEEGGSVFGVAWDGANRVKHIKVTRLEDLPLIMGSKYLPSNVGKSYKEVLKEVRSGSLVLFSGTPCQVSALRKFTRRKYSNLITVEVVCHGVPSYVVFDKYLEWLSKKEGKKLSRINFRHKAESWDEFNIQITFEDGSSKNVHHWGDPFFAGYLRNLYLQKACYNCKFNRLPRNADLTLGDFWGIPKKLYNKEGTSVILVNTSIGDIILNNLKKLGRITLHPITSVSTATKKNPRLLGSSLEVPPLRKEIIELTSREGFGSIVRYTRPLGSFKLRARHYLLLLRRLLKGY</sequence>
<dbReference type="InterPro" id="IPR007525">
    <property type="entry name" value="FrhB_FdhB_C"/>
</dbReference>
<accession>H3ZLJ3</accession>
<dbReference type="PaxDb" id="523849-OCC_01339"/>